<proteinExistence type="predicted"/>
<comment type="caution">
    <text evidence="6">The sequence shown here is derived from an EMBL/GenBank/DDBJ whole genome shotgun (WGS) entry which is preliminary data.</text>
</comment>
<dbReference type="Proteomes" id="UP000231019">
    <property type="component" value="Unassembled WGS sequence"/>
</dbReference>
<keyword evidence="3" id="KW-0804">Transcription</keyword>
<dbReference type="PANTHER" id="PTHR30055:SF234">
    <property type="entry name" value="HTH-TYPE TRANSCRIPTIONAL REGULATOR BETI"/>
    <property type="match status" value="1"/>
</dbReference>
<dbReference type="Gene3D" id="1.10.357.10">
    <property type="entry name" value="Tetracycline Repressor, domain 2"/>
    <property type="match status" value="1"/>
</dbReference>
<name>A0A2M7G4G8_9BACT</name>
<dbReference type="PRINTS" id="PR00455">
    <property type="entry name" value="HTHTETR"/>
</dbReference>
<dbReference type="InterPro" id="IPR036271">
    <property type="entry name" value="Tet_transcr_reg_TetR-rel_C_sf"/>
</dbReference>
<feature type="DNA-binding region" description="H-T-H motif" evidence="4">
    <location>
        <begin position="31"/>
        <end position="50"/>
    </location>
</feature>
<evidence type="ECO:0000256" key="2">
    <source>
        <dbReference type="ARBA" id="ARBA00023125"/>
    </source>
</evidence>
<dbReference type="PROSITE" id="PS50977">
    <property type="entry name" value="HTH_TETR_2"/>
    <property type="match status" value="1"/>
</dbReference>
<dbReference type="SUPFAM" id="SSF46689">
    <property type="entry name" value="Homeodomain-like"/>
    <property type="match status" value="1"/>
</dbReference>
<accession>A0A2M7G4G8</accession>
<evidence type="ECO:0000313" key="7">
    <source>
        <dbReference type="Proteomes" id="UP000231019"/>
    </source>
</evidence>
<protein>
    <submittedName>
        <fullName evidence="6">TetR/AcrR family transcriptional regulator</fullName>
    </submittedName>
</protein>
<evidence type="ECO:0000256" key="4">
    <source>
        <dbReference type="PROSITE-ProRule" id="PRU00335"/>
    </source>
</evidence>
<dbReference type="InterPro" id="IPR001647">
    <property type="entry name" value="HTH_TetR"/>
</dbReference>
<sequence>MSNTEMPFDNRLKLIQVGLALFARRGYSSVGVQEIVKAAGVTKPTLYHYFGHKQGLLEAILAAYSPAFLSCLQKAADYQGDLILCLEGLVKGYLDLVQAEPDFFYLQLSMSYLPAEHETEPLIQPFRQALQALLEQLFIQAVPQHGNLKGHHALLASSLTGLLNHSALGLLKGGLENRSDLVHRVVKQYMYGIYVL</sequence>
<keyword evidence="1" id="KW-0805">Transcription regulation</keyword>
<dbReference type="GO" id="GO:0003700">
    <property type="term" value="F:DNA-binding transcription factor activity"/>
    <property type="evidence" value="ECO:0007669"/>
    <property type="project" value="TreeGrafter"/>
</dbReference>
<dbReference type="SUPFAM" id="SSF48498">
    <property type="entry name" value="Tetracyclin repressor-like, C-terminal domain"/>
    <property type="match status" value="1"/>
</dbReference>
<dbReference type="GO" id="GO:0000976">
    <property type="term" value="F:transcription cis-regulatory region binding"/>
    <property type="evidence" value="ECO:0007669"/>
    <property type="project" value="TreeGrafter"/>
</dbReference>
<keyword evidence="2 4" id="KW-0238">DNA-binding</keyword>
<feature type="domain" description="HTH tetR-type" evidence="5">
    <location>
        <begin position="8"/>
        <end position="68"/>
    </location>
</feature>
<dbReference type="Pfam" id="PF00440">
    <property type="entry name" value="TetR_N"/>
    <property type="match status" value="1"/>
</dbReference>
<organism evidence="6 7">
    <name type="scientific">bacterium (Candidatus Blackallbacteria) CG17_big_fil_post_rev_8_21_14_2_50_48_46</name>
    <dbReference type="NCBI Taxonomy" id="2014261"/>
    <lineage>
        <taxon>Bacteria</taxon>
        <taxon>Candidatus Blackallbacteria</taxon>
    </lineage>
</organism>
<evidence type="ECO:0000256" key="1">
    <source>
        <dbReference type="ARBA" id="ARBA00023015"/>
    </source>
</evidence>
<gene>
    <name evidence="6" type="ORF">COW36_12805</name>
</gene>
<evidence type="ECO:0000313" key="6">
    <source>
        <dbReference type="EMBL" id="PIW16641.1"/>
    </source>
</evidence>
<dbReference type="EMBL" id="PFFQ01000037">
    <property type="protein sequence ID" value="PIW16641.1"/>
    <property type="molecule type" value="Genomic_DNA"/>
</dbReference>
<dbReference type="InterPro" id="IPR050109">
    <property type="entry name" value="HTH-type_TetR-like_transc_reg"/>
</dbReference>
<dbReference type="AlphaFoldDB" id="A0A2M7G4G8"/>
<reference evidence="6 7" key="1">
    <citation type="submission" date="2017-09" db="EMBL/GenBank/DDBJ databases">
        <title>Depth-based differentiation of microbial function through sediment-hosted aquifers and enrichment of novel symbionts in the deep terrestrial subsurface.</title>
        <authorList>
            <person name="Probst A.J."/>
            <person name="Ladd B."/>
            <person name="Jarett J.K."/>
            <person name="Geller-Mcgrath D.E."/>
            <person name="Sieber C.M."/>
            <person name="Emerson J.B."/>
            <person name="Anantharaman K."/>
            <person name="Thomas B.C."/>
            <person name="Malmstrom R."/>
            <person name="Stieglmeier M."/>
            <person name="Klingl A."/>
            <person name="Woyke T."/>
            <person name="Ryan C.M."/>
            <person name="Banfield J.F."/>
        </authorList>
    </citation>
    <scope>NUCLEOTIDE SEQUENCE [LARGE SCALE GENOMIC DNA]</scope>
    <source>
        <strain evidence="6">CG17_big_fil_post_rev_8_21_14_2_50_48_46</strain>
    </source>
</reference>
<dbReference type="PANTHER" id="PTHR30055">
    <property type="entry name" value="HTH-TYPE TRANSCRIPTIONAL REGULATOR RUTR"/>
    <property type="match status" value="1"/>
</dbReference>
<dbReference type="InterPro" id="IPR009057">
    <property type="entry name" value="Homeodomain-like_sf"/>
</dbReference>
<evidence type="ECO:0000256" key="3">
    <source>
        <dbReference type="ARBA" id="ARBA00023163"/>
    </source>
</evidence>
<evidence type="ECO:0000259" key="5">
    <source>
        <dbReference type="PROSITE" id="PS50977"/>
    </source>
</evidence>